<dbReference type="KEGG" id="saci:Sinac_7589"/>
<dbReference type="InterPro" id="IPR005163">
    <property type="entry name" value="Tri_helical_YiiM-like"/>
</dbReference>
<dbReference type="Pfam" id="PF03473">
    <property type="entry name" value="MOSC"/>
    <property type="match status" value="1"/>
</dbReference>
<dbReference type="PANTHER" id="PTHR30212:SF2">
    <property type="entry name" value="PROTEIN YIIM"/>
    <property type="match status" value="1"/>
</dbReference>
<sequence length="211" mass="23454">MRVVSVNVGRPRLVTWQGNTVLTGIFKNPVDGPIPLRRENLDGDAQADLSVHGGPDKAVYAYPFEHYNDWQTLLGRDLPFGAFGENLTTEGLLEDSVHIGDEFRVGTALLVVTQPRMPCFKLGIRFGDPTMVKTFLKMGRPGIYFGVREEGEIGPGDSIQRVSQDKSQVTVTAMLQLILNRNADSAHIRRLLNVPALAAVWRAEFEERLQP</sequence>
<keyword evidence="3" id="KW-1185">Reference proteome</keyword>
<dbReference type="GO" id="GO:0030170">
    <property type="term" value="F:pyridoxal phosphate binding"/>
    <property type="evidence" value="ECO:0007669"/>
    <property type="project" value="InterPro"/>
</dbReference>
<dbReference type="InterPro" id="IPR052353">
    <property type="entry name" value="Benzoxazolinone_Detox_Enz"/>
</dbReference>
<dbReference type="OrthoDB" id="9786134at2"/>
<accession>L0DTC8</accession>
<dbReference type="SUPFAM" id="SSF50800">
    <property type="entry name" value="PK beta-barrel domain-like"/>
    <property type="match status" value="1"/>
</dbReference>
<dbReference type="PROSITE" id="PS51340">
    <property type="entry name" value="MOSC"/>
    <property type="match status" value="1"/>
</dbReference>
<geneLocation type="plasmid" evidence="2 3">
    <name>pSINAC01</name>
</geneLocation>
<dbReference type="EMBL" id="CP003365">
    <property type="protein sequence ID" value="AGA31621.1"/>
    <property type="molecule type" value="Genomic_DNA"/>
</dbReference>
<dbReference type="Gene3D" id="2.40.33.20">
    <property type="entry name" value="PK beta-barrel domain-like"/>
    <property type="match status" value="1"/>
</dbReference>
<feature type="domain" description="MOSC" evidence="1">
    <location>
        <begin position="28"/>
        <end position="162"/>
    </location>
</feature>
<evidence type="ECO:0000313" key="3">
    <source>
        <dbReference type="Proteomes" id="UP000010798"/>
    </source>
</evidence>
<dbReference type="Pfam" id="PF03475">
    <property type="entry name" value="YiiM_3-alpha"/>
    <property type="match status" value="1"/>
</dbReference>
<protein>
    <recommendedName>
        <fullName evidence="1">MOSC domain-containing protein</fullName>
    </recommendedName>
</protein>
<dbReference type="RefSeq" id="WP_015250684.1">
    <property type="nucleotide sequence ID" value="NC_019893.1"/>
</dbReference>
<dbReference type="Proteomes" id="UP000010798">
    <property type="component" value="Plasmid pSINAC01"/>
</dbReference>
<dbReference type="GO" id="GO:0030151">
    <property type="term" value="F:molybdenum ion binding"/>
    <property type="evidence" value="ECO:0007669"/>
    <property type="project" value="InterPro"/>
</dbReference>
<name>L0DTC8_SINAD</name>
<dbReference type="InterPro" id="IPR011037">
    <property type="entry name" value="Pyrv_Knase-like_insert_dom_sf"/>
</dbReference>
<organism evidence="2 3">
    <name type="scientific">Singulisphaera acidiphila (strain ATCC BAA-1392 / DSM 18658 / VKM B-2454 / MOB10)</name>
    <dbReference type="NCBI Taxonomy" id="886293"/>
    <lineage>
        <taxon>Bacteria</taxon>
        <taxon>Pseudomonadati</taxon>
        <taxon>Planctomycetota</taxon>
        <taxon>Planctomycetia</taxon>
        <taxon>Isosphaerales</taxon>
        <taxon>Isosphaeraceae</taxon>
        <taxon>Singulisphaera</taxon>
    </lineage>
</organism>
<reference evidence="2 3" key="1">
    <citation type="submission" date="2012-02" db="EMBL/GenBank/DDBJ databases">
        <title>Complete sequence of plasmid 1 of Singulisphaera acidiphila DSM 18658.</title>
        <authorList>
            <consortium name="US DOE Joint Genome Institute (JGI-PGF)"/>
            <person name="Lucas S."/>
            <person name="Copeland A."/>
            <person name="Lapidus A."/>
            <person name="Glavina del Rio T."/>
            <person name="Dalin E."/>
            <person name="Tice H."/>
            <person name="Bruce D."/>
            <person name="Goodwin L."/>
            <person name="Pitluck S."/>
            <person name="Peters L."/>
            <person name="Ovchinnikova G."/>
            <person name="Chertkov O."/>
            <person name="Kyrpides N."/>
            <person name="Mavromatis K."/>
            <person name="Ivanova N."/>
            <person name="Brettin T."/>
            <person name="Detter J.C."/>
            <person name="Han C."/>
            <person name="Larimer F."/>
            <person name="Land M."/>
            <person name="Hauser L."/>
            <person name="Markowitz V."/>
            <person name="Cheng J.-F."/>
            <person name="Hugenholtz P."/>
            <person name="Woyke T."/>
            <person name="Wu D."/>
            <person name="Tindall B."/>
            <person name="Pomrenke H."/>
            <person name="Brambilla E."/>
            <person name="Klenk H.-P."/>
            <person name="Eisen J.A."/>
        </authorList>
    </citation>
    <scope>NUCLEOTIDE SEQUENCE [LARGE SCALE GENOMIC DNA]</scope>
    <source>
        <strain evidence="3">ATCC BAA-1392 / DSM 18658 / VKM B-2454 / MOB10</strain>
        <plasmid evidence="2 3">pSINAC01</plasmid>
    </source>
</reference>
<evidence type="ECO:0000259" key="1">
    <source>
        <dbReference type="PROSITE" id="PS51340"/>
    </source>
</evidence>
<proteinExistence type="predicted"/>
<evidence type="ECO:0000313" key="2">
    <source>
        <dbReference type="EMBL" id="AGA31621.1"/>
    </source>
</evidence>
<gene>
    <name evidence="2" type="ordered locus">Sinac_7589</name>
</gene>
<dbReference type="GO" id="GO:0003824">
    <property type="term" value="F:catalytic activity"/>
    <property type="evidence" value="ECO:0007669"/>
    <property type="project" value="InterPro"/>
</dbReference>
<dbReference type="AlphaFoldDB" id="L0DTC8"/>
<dbReference type="HOGENOM" id="CLU_082566_1_0_0"/>
<dbReference type="InterPro" id="IPR005302">
    <property type="entry name" value="MoCF_Sase_C"/>
</dbReference>
<keyword evidence="2" id="KW-0614">Plasmid</keyword>
<dbReference type="eggNOG" id="COG2258">
    <property type="taxonomic scope" value="Bacteria"/>
</dbReference>
<dbReference type="PANTHER" id="PTHR30212">
    <property type="entry name" value="PROTEIN YIIM"/>
    <property type="match status" value="1"/>
</dbReference>